<protein>
    <submittedName>
        <fullName evidence="1">Uncharacterized protein</fullName>
    </submittedName>
</protein>
<evidence type="ECO:0000313" key="1">
    <source>
        <dbReference type="EMBL" id="MBW93371.1"/>
    </source>
</evidence>
<name>A0A2P2JIT1_RHIMU</name>
<proteinExistence type="predicted"/>
<reference evidence="1" key="1">
    <citation type="submission" date="2018-02" db="EMBL/GenBank/DDBJ databases">
        <title>Rhizophora mucronata_Transcriptome.</title>
        <authorList>
            <person name="Meera S.P."/>
            <person name="Sreeshan A."/>
            <person name="Augustine A."/>
        </authorList>
    </citation>
    <scope>NUCLEOTIDE SEQUENCE</scope>
    <source>
        <tissue evidence="1">Leaf</tissue>
    </source>
</reference>
<accession>A0A2P2JIT1</accession>
<organism evidence="1">
    <name type="scientific">Rhizophora mucronata</name>
    <name type="common">Asiatic mangrove</name>
    <dbReference type="NCBI Taxonomy" id="61149"/>
    <lineage>
        <taxon>Eukaryota</taxon>
        <taxon>Viridiplantae</taxon>
        <taxon>Streptophyta</taxon>
        <taxon>Embryophyta</taxon>
        <taxon>Tracheophyta</taxon>
        <taxon>Spermatophyta</taxon>
        <taxon>Magnoliopsida</taxon>
        <taxon>eudicotyledons</taxon>
        <taxon>Gunneridae</taxon>
        <taxon>Pentapetalae</taxon>
        <taxon>rosids</taxon>
        <taxon>fabids</taxon>
        <taxon>Malpighiales</taxon>
        <taxon>Rhizophoraceae</taxon>
        <taxon>Rhizophora</taxon>
    </lineage>
</organism>
<sequence>MILCESEV</sequence>
<dbReference type="EMBL" id="GGEC01012888">
    <property type="protein sequence ID" value="MBW93371.1"/>
    <property type="molecule type" value="Transcribed_RNA"/>
</dbReference>